<dbReference type="EMBL" id="BTCM01000003">
    <property type="protein sequence ID" value="GMK56809.1"/>
    <property type="molecule type" value="Genomic_DNA"/>
</dbReference>
<proteinExistence type="predicted"/>
<reference evidence="4" key="1">
    <citation type="journal article" date="2023" name="BMC Genomics">
        <title>Chromosome-level genome assemblies of Cutaneotrichosporon spp. (Trichosporonales, Basidiomycota) reveal imbalanced evolution between nucleotide sequences and chromosome synteny.</title>
        <authorList>
            <person name="Kobayashi Y."/>
            <person name="Kayamori A."/>
            <person name="Aoki K."/>
            <person name="Shiwa Y."/>
            <person name="Matsutani M."/>
            <person name="Fujita N."/>
            <person name="Sugita T."/>
            <person name="Iwasaki W."/>
            <person name="Tanaka N."/>
            <person name="Takashima M."/>
        </authorList>
    </citation>
    <scope>NUCLEOTIDE SEQUENCE</scope>
    <source>
        <strain evidence="4">HIS016</strain>
    </source>
</reference>
<dbReference type="InterPro" id="IPR051091">
    <property type="entry name" value="O-Glucosyltr/Glycosyltrsf_90"/>
</dbReference>
<feature type="region of interest" description="Disordered" evidence="1">
    <location>
        <begin position="45"/>
        <end position="78"/>
    </location>
</feature>
<keyword evidence="2" id="KW-0812">Transmembrane</keyword>
<feature type="domain" description="Glycosyl transferase CAP10" evidence="3">
    <location>
        <begin position="358"/>
        <end position="641"/>
    </location>
</feature>
<keyword evidence="2" id="KW-1133">Transmembrane helix</keyword>
<evidence type="ECO:0000256" key="2">
    <source>
        <dbReference type="SAM" id="Phobius"/>
    </source>
</evidence>
<name>A0AAD3TUK7_9TREE</name>
<organism evidence="4 5">
    <name type="scientific">Cutaneotrichosporon spelunceum</name>
    <dbReference type="NCBI Taxonomy" id="1672016"/>
    <lineage>
        <taxon>Eukaryota</taxon>
        <taxon>Fungi</taxon>
        <taxon>Dikarya</taxon>
        <taxon>Basidiomycota</taxon>
        <taxon>Agaricomycotina</taxon>
        <taxon>Tremellomycetes</taxon>
        <taxon>Trichosporonales</taxon>
        <taxon>Trichosporonaceae</taxon>
        <taxon>Cutaneotrichosporon</taxon>
    </lineage>
</organism>
<dbReference type="InterPro" id="IPR006598">
    <property type="entry name" value="CAP10"/>
</dbReference>
<keyword evidence="2" id="KW-0472">Membrane</keyword>
<gene>
    <name evidence="4" type="ORF">CspeluHIS016_0306490</name>
</gene>
<dbReference type="SMART" id="SM00672">
    <property type="entry name" value="CAP10"/>
    <property type="match status" value="1"/>
</dbReference>
<evidence type="ECO:0000259" key="3">
    <source>
        <dbReference type="SMART" id="SM00672"/>
    </source>
</evidence>
<protein>
    <recommendedName>
        <fullName evidence="3">Glycosyl transferase CAP10 domain-containing protein</fullName>
    </recommendedName>
</protein>
<evidence type="ECO:0000256" key="1">
    <source>
        <dbReference type="SAM" id="MobiDB-lite"/>
    </source>
</evidence>
<keyword evidence="5" id="KW-1185">Reference proteome</keyword>
<feature type="transmembrane region" description="Helical" evidence="2">
    <location>
        <begin position="7"/>
        <end position="25"/>
    </location>
</feature>
<sequence length="667" mass="75073">MPPLNRYLGLVLILAVIVSLHFLFFSPSAPDLSVILPAGSRTRPPPTYRPGFAPGHGPPQAVNLGPPVPPATHHPLQTLNGDLLPNDLEFDERGLFTYDPEKHNEHPVELLIKRAKRMVAAIEERVAKIDSIEAAVADYKAAFGMVPPRGFDAWFKYTQLTNSVSAASMLSMAQKPFVQFLSLSGPVLRKRIESETAHELFFSLTFVPNGQGDIGTESDSDPHWYPADYSNRGRGRVKVGGSAAWEFRCNNTLSLLLPVLKHLPNELFSMSPPLTMVISAHDGPSVQVHHDFQTRAEHMGRMLKTWSPLQLQAAESQMKSTFGWQWTCPGDSPLKRSEIDIVLNDMPLDQNAVNHKAFVADYNMAMDVCFNPNLRDLQSAALLDSRFANNPIVPFVSQCRTLRNADIVGVPLDGAWDEPKIIPWTEKKPRVFWRGSATGIYHDLKLPWHKSQRERLHTFANNQSDVEVPVLVESDGGVKTAHFPVKDMTTKWFDIGLAGGPVQCNEKDGSCDRLAKAFEWRNFVKKEESLANKFVIDVDGNAWSSRFRRLLASNNVVLKASMYPEWLSQLLVPWYHYVPVRADYSDIYDIMAFFQGAPDGSTQGRDDLAEEIAKNALHLTKTRWRKEDMTSFMLLMTLEYWRMLHDDREAGSFRLGRMPIGDNVIVS</sequence>
<dbReference type="PANTHER" id="PTHR12203:SF118">
    <property type="entry name" value="BETA-1,2-XYLOSYLTRANSFERASE 1"/>
    <property type="match status" value="1"/>
</dbReference>
<evidence type="ECO:0000313" key="4">
    <source>
        <dbReference type="EMBL" id="GMK56809.1"/>
    </source>
</evidence>
<dbReference type="AlphaFoldDB" id="A0AAD3TUK7"/>
<dbReference type="Proteomes" id="UP001222932">
    <property type="component" value="Unassembled WGS sequence"/>
</dbReference>
<comment type="caution">
    <text evidence="4">The sequence shown here is derived from an EMBL/GenBank/DDBJ whole genome shotgun (WGS) entry which is preliminary data.</text>
</comment>
<accession>A0AAD3TUK7</accession>
<evidence type="ECO:0000313" key="5">
    <source>
        <dbReference type="Proteomes" id="UP001222932"/>
    </source>
</evidence>
<reference evidence="4" key="2">
    <citation type="submission" date="2023-06" db="EMBL/GenBank/DDBJ databases">
        <authorList>
            <person name="Kobayashi Y."/>
            <person name="Kayamori A."/>
            <person name="Aoki K."/>
            <person name="Shiwa Y."/>
            <person name="Fujita N."/>
            <person name="Sugita T."/>
            <person name="Iwasaki W."/>
            <person name="Tanaka N."/>
            <person name="Takashima M."/>
        </authorList>
    </citation>
    <scope>NUCLEOTIDE SEQUENCE</scope>
    <source>
        <strain evidence="4">HIS016</strain>
    </source>
</reference>
<dbReference type="Pfam" id="PF05686">
    <property type="entry name" value="Glyco_transf_90"/>
    <property type="match status" value="1"/>
</dbReference>
<dbReference type="PANTHER" id="PTHR12203">
    <property type="entry name" value="KDEL LYS-ASP-GLU-LEU CONTAINING - RELATED"/>
    <property type="match status" value="1"/>
</dbReference>